<dbReference type="InterPro" id="IPR050647">
    <property type="entry name" value="Plant_LRR-RLKs"/>
</dbReference>
<dbReference type="GO" id="GO:0033612">
    <property type="term" value="F:receptor serine/threonine kinase binding"/>
    <property type="evidence" value="ECO:0007669"/>
    <property type="project" value="TreeGrafter"/>
</dbReference>
<dbReference type="InterPro" id="IPR055414">
    <property type="entry name" value="LRR_R13L4/SHOC2-like"/>
</dbReference>
<evidence type="ECO:0000259" key="12">
    <source>
        <dbReference type="PROSITE" id="PS50011"/>
    </source>
</evidence>
<dbReference type="SMART" id="SM00369">
    <property type="entry name" value="LRR_TYP"/>
    <property type="match status" value="4"/>
</dbReference>
<evidence type="ECO:0000313" key="13">
    <source>
        <dbReference type="EMBL" id="KAG6420152.1"/>
    </source>
</evidence>
<dbReference type="PROSITE" id="PS50011">
    <property type="entry name" value="PROTEIN_KINASE_DOM"/>
    <property type="match status" value="1"/>
</dbReference>
<keyword evidence="7 10" id="KW-0472">Membrane</keyword>
<evidence type="ECO:0000256" key="2">
    <source>
        <dbReference type="ARBA" id="ARBA00022614"/>
    </source>
</evidence>
<feature type="domain" description="Protein kinase" evidence="12">
    <location>
        <begin position="479"/>
        <end position="764"/>
    </location>
</feature>
<dbReference type="Gene3D" id="1.10.510.10">
    <property type="entry name" value="Transferase(Phosphotransferase) domain 1"/>
    <property type="match status" value="1"/>
</dbReference>
<dbReference type="InterPro" id="IPR001245">
    <property type="entry name" value="Ser-Thr/Tyr_kinase_cat_dom"/>
</dbReference>
<dbReference type="PANTHER" id="PTHR48056">
    <property type="entry name" value="LRR RECEPTOR-LIKE SERINE/THREONINE-PROTEIN KINASE-RELATED"/>
    <property type="match status" value="1"/>
</dbReference>
<name>A0A8X8ZVL2_SALSN</name>
<dbReference type="Gene3D" id="3.30.200.20">
    <property type="entry name" value="Phosphorylase Kinase, domain 1"/>
    <property type="match status" value="1"/>
</dbReference>
<protein>
    <recommendedName>
        <fullName evidence="12">Protein kinase domain-containing protein</fullName>
    </recommendedName>
</protein>
<evidence type="ECO:0000256" key="3">
    <source>
        <dbReference type="ARBA" id="ARBA00022692"/>
    </source>
</evidence>
<gene>
    <name evidence="13" type="ORF">SASPL_116671</name>
</gene>
<keyword evidence="6 10" id="KW-1133">Transmembrane helix</keyword>
<feature type="chain" id="PRO_5036467386" description="Protein kinase domain-containing protein" evidence="11">
    <location>
        <begin position="21"/>
        <end position="791"/>
    </location>
</feature>
<dbReference type="SUPFAM" id="SSF56112">
    <property type="entry name" value="Protein kinase-like (PK-like)"/>
    <property type="match status" value="1"/>
</dbReference>
<organism evidence="13">
    <name type="scientific">Salvia splendens</name>
    <name type="common">Scarlet sage</name>
    <dbReference type="NCBI Taxonomy" id="180675"/>
    <lineage>
        <taxon>Eukaryota</taxon>
        <taxon>Viridiplantae</taxon>
        <taxon>Streptophyta</taxon>
        <taxon>Embryophyta</taxon>
        <taxon>Tracheophyta</taxon>
        <taxon>Spermatophyta</taxon>
        <taxon>Magnoliopsida</taxon>
        <taxon>eudicotyledons</taxon>
        <taxon>Gunneridae</taxon>
        <taxon>Pentapetalae</taxon>
        <taxon>asterids</taxon>
        <taxon>lamiids</taxon>
        <taxon>Lamiales</taxon>
        <taxon>Lamiaceae</taxon>
        <taxon>Nepetoideae</taxon>
        <taxon>Mentheae</taxon>
        <taxon>Salviinae</taxon>
        <taxon>Salvia</taxon>
        <taxon>Salvia subgen. Calosphace</taxon>
        <taxon>core Calosphace</taxon>
    </lineage>
</organism>
<feature type="transmembrane region" description="Helical" evidence="10">
    <location>
        <begin position="586"/>
        <end position="608"/>
    </location>
</feature>
<evidence type="ECO:0000256" key="10">
    <source>
        <dbReference type="SAM" id="Phobius"/>
    </source>
</evidence>
<dbReference type="InterPro" id="IPR032675">
    <property type="entry name" value="LRR_dom_sf"/>
</dbReference>
<evidence type="ECO:0000256" key="5">
    <source>
        <dbReference type="ARBA" id="ARBA00022737"/>
    </source>
</evidence>
<evidence type="ECO:0000256" key="6">
    <source>
        <dbReference type="ARBA" id="ARBA00022989"/>
    </source>
</evidence>
<dbReference type="InterPro" id="IPR000719">
    <property type="entry name" value="Prot_kinase_dom"/>
</dbReference>
<dbReference type="EMBL" id="PNBA02000006">
    <property type="protein sequence ID" value="KAG6420152.1"/>
    <property type="molecule type" value="Genomic_DNA"/>
</dbReference>
<dbReference type="SUPFAM" id="SSF52058">
    <property type="entry name" value="L domain-like"/>
    <property type="match status" value="1"/>
</dbReference>
<keyword evidence="4 11" id="KW-0732">Signal</keyword>
<reference evidence="13" key="2">
    <citation type="submission" date="2020-08" db="EMBL/GenBank/DDBJ databases">
        <title>Plant Genome Project.</title>
        <authorList>
            <person name="Zhang R.-G."/>
        </authorList>
    </citation>
    <scope>NUCLEOTIDE SEQUENCE</scope>
    <source>
        <strain evidence="13">Huo1</strain>
        <tissue evidence="13">Leaf</tissue>
    </source>
</reference>
<comment type="subcellular location">
    <subcellularLocation>
        <location evidence="1">Membrane</location>
        <topology evidence="1">Single-pass type I membrane protein</topology>
    </subcellularLocation>
</comment>
<sequence length="791" mass="87718">MAKERIFLFIFLFLVQPIFSNQLGNSQFQALLKIKQQLNFPQDIAVEDEDQDFCNNEPTQILSLACYEGNITQLHITGNYWFPHLSQDFSAAALFSNIAELPNLKVLSLVSLGLMGPLPSEIGGLVSLEILNVTSNQFGGSIPREMSFIKNLQTLILDHNRFEGEIPDWIGSLPSLRVLSVKNNSFSGSFPRAFSSMVNLRALVLTANNLSGEVAELHNLTNLQVLDLEGNNLGPQFPSIPKKIVSLVLRKNRFHSIMSLDDVSSWYQLQRLDISSNELVGAFSPSLLSLPSLTYLDIGGNKLTGKLLQNMSCNAGLTFVNLSENRLTGDLPDCLNETSYGKRVVLYDGNCLSSTYLHQNPVPFCHSEALAVGISPRKKEKRPHGIAVLASTLVGAVVGTVTLVGLTILFVKRELAKRHTHPGKAPQTRLIVDKVSPGLTLQLLKDARYISETIKLGALGLSPYRTFVVDELKEATDNFNVLHLIGEGSYGQVYKGWLTDGTAIAIRSLKVKRKHSIQTYTHQLELNSKLRHSHLVSAIGHCIECHQDDSSISRILLVSEYVPNGTLRNYISDGQSRHKFTWTQRIAAGIGVARGIIFLHTGIVPGVYSNRLKITDVLLDHNLHVKIKKFNLPLLVENRKSGQVEDRHCGSKPKSGSMSGGEEKHDVYDFGVILLEMIVGRMISSLNDINISKDIRASTLNFVEQLSVSLVADSMARRSIVDPAVHKECSEDSLRTLMELCLRCLSNKLQERPSMEDVVWNLQFAAQVEDTWHRNSSSNRSSPCLNNPAEP</sequence>
<evidence type="ECO:0000256" key="11">
    <source>
        <dbReference type="SAM" id="SignalP"/>
    </source>
</evidence>
<keyword evidence="9" id="KW-0325">Glycoprotein</keyword>
<keyword evidence="8" id="KW-0675">Receptor</keyword>
<reference evidence="13" key="1">
    <citation type="submission" date="2018-01" db="EMBL/GenBank/DDBJ databases">
        <authorList>
            <person name="Mao J.F."/>
        </authorList>
    </citation>
    <scope>NUCLEOTIDE SEQUENCE</scope>
    <source>
        <strain evidence="13">Huo1</strain>
        <tissue evidence="13">Leaf</tissue>
    </source>
</reference>
<comment type="caution">
    <text evidence="13">The sequence shown here is derived from an EMBL/GenBank/DDBJ whole genome shotgun (WGS) entry which is preliminary data.</text>
</comment>
<dbReference type="GO" id="GO:0016020">
    <property type="term" value="C:membrane"/>
    <property type="evidence" value="ECO:0007669"/>
    <property type="project" value="UniProtKB-SubCell"/>
</dbReference>
<dbReference type="Pfam" id="PF23598">
    <property type="entry name" value="LRR_14"/>
    <property type="match status" value="1"/>
</dbReference>
<dbReference type="AlphaFoldDB" id="A0A8X8ZVL2"/>
<keyword evidence="14" id="KW-1185">Reference proteome</keyword>
<accession>A0A8X8ZVL2</accession>
<dbReference type="PANTHER" id="PTHR48056:SF74">
    <property type="entry name" value="PROTEIN KINASE DOMAIN-CONTAINING PROTEIN"/>
    <property type="match status" value="1"/>
</dbReference>
<dbReference type="FunFam" id="1.10.510.10:FF:000431">
    <property type="entry name" value="Putative inactive leucine-rich repeat receptor-like protein kinase"/>
    <property type="match status" value="1"/>
</dbReference>
<keyword evidence="2" id="KW-0433">Leucine-rich repeat</keyword>
<dbReference type="Gene3D" id="3.80.10.10">
    <property type="entry name" value="Ribonuclease Inhibitor"/>
    <property type="match status" value="3"/>
</dbReference>
<dbReference type="GO" id="GO:0005524">
    <property type="term" value="F:ATP binding"/>
    <property type="evidence" value="ECO:0007669"/>
    <property type="project" value="InterPro"/>
</dbReference>
<dbReference type="InterPro" id="IPR003591">
    <property type="entry name" value="Leu-rich_rpt_typical-subtyp"/>
</dbReference>
<dbReference type="Proteomes" id="UP000298416">
    <property type="component" value="Unassembled WGS sequence"/>
</dbReference>
<evidence type="ECO:0000256" key="7">
    <source>
        <dbReference type="ARBA" id="ARBA00023136"/>
    </source>
</evidence>
<feature type="transmembrane region" description="Helical" evidence="10">
    <location>
        <begin position="386"/>
        <end position="411"/>
    </location>
</feature>
<evidence type="ECO:0000256" key="4">
    <source>
        <dbReference type="ARBA" id="ARBA00022729"/>
    </source>
</evidence>
<proteinExistence type="predicted"/>
<keyword evidence="3 10" id="KW-0812">Transmembrane</keyword>
<feature type="signal peptide" evidence="11">
    <location>
        <begin position="1"/>
        <end position="20"/>
    </location>
</feature>
<dbReference type="GO" id="GO:0004674">
    <property type="term" value="F:protein serine/threonine kinase activity"/>
    <property type="evidence" value="ECO:0007669"/>
    <property type="project" value="UniProtKB-EC"/>
</dbReference>
<dbReference type="Pfam" id="PF07714">
    <property type="entry name" value="PK_Tyr_Ser-Thr"/>
    <property type="match status" value="1"/>
</dbReference>
<dbReference type="InterPro" id="IPR011009">
    <property type="entry name" value="Kinase-like_dom_sf"/>
</dbReference>
<evidence type="ECO:0000256" key="1">
    <source>
        <dbReference type="ARBA" id="ARBA00004479"/>
    </source>
</evidence>
<dbReference type="FunFam" id="3.80.10.10:FF:000041">
    <property type="entry name" value="LRR receptor-like serine/threonine-protein kinase ERECTA"/>
    <property type="match status" value="1"/>
</dbReference>
<evidence type="ECO:0000313" key="14">
    <source>
        <dbReference type="Proteomes" id="UP000298416"/>
    </source>
</evidence>
<keyword evidence="5" id="KW-0677">Repeat</keyword>
<evidence type="ECO:0000256" key="8">
    <source>
        <dbReference type="ARBA" id="ARBA00023170"/>
    </source>
</evidence>
<evidence type="ECO:0000256" key="9">
    <source>
        <dbReference type="ARBA" id="ARBA00023180"/>
    </source>
</evidence>